<dbReference type="EMBL" id="MBFT01000511">
    <property type="protein sequence ID" value="PVU89982.1"/>
    <property type="molecule type" value="Genomic_DNA"/>
</dbReference>
<protein>
    <submittedName>
        <fullName evidence="1">Uncharacterized protein</fullName>
    </submittedName>
</protein>
<keyword evidence="2" id="KW-1185">Reference proteome</keyword>
<comment type="caution">
    <text evidence="1">The sequence shown here is derived from an EMBL/GenBank/DDBJ whole genome shotgun (WGS) entry which is preliminary data.</text>
</comment>
<dbReference type="AlphaFoldDB" id="A0A2T9YCA8"/>
<sequence>MYNHQAGWHNQFFQIVGRKNPFFGYLFEKLVKEQRETETIIAEVDLARIVRNKPKKKYVIVAQKLQYVRLRYLRTRQETS</sequence>
<reference evidence="1 2" key="1">
    <citation type="journal article" date="2018" name="MBio">
        <title>Comparative Genomics Reveals the Core Gene Toolbox for the Fungus-Insect Symbiosis.</title>
        <authorList>
            <person name="Wang Y."/>
            <person name="Stata M."/>
            <person name="Wang W."/>
            <person name="Stajich J.E."/>
            <person name="White M.M."/>
            <person name="Moncalvo J.M."/>
        </authorList>
    </citation>
    <scope>NUCLEOTIDE SEQUENCE [LARGE SCALE GENOMIC DNA]</scope>
    <source>
        <strain evidence="1 2">AUS-77-4</strain>
    </source>
</reference>
<name>A0A2T9YCA8_9FUNG</name>
<organism evidence="1 2">
    <name type="scientific">Furculomyces boomerangus</name>
    <dbReference type="NCBI Taxonomy" id="61424"/>
    <lineage>
        <taxon>Eukaryota</taxon>
        <taxon>Fungi</taxon>
        <taxon>Fungi incertae sedis</taxon>
        <taxon>Zoopagomycota</taxon>
        <taxon>Kickxellomycotina</taxon>
        <taxon>Harpellomycetes</taxon>
        <taxon>Harpellales</taxon>
        <taxon>Harpellaceae</taxon>
        <taxon>Furculomyces</taxon>
    </lineage>
</organism>
<evidence type="ECO:0000313" key="2">
    <source>
        <dbReference type="Proteomes" id="UP000245699"/>
    </source>
</evidence>
<evidence type="ECO:0000313" key="1">
    <source>
        <dbReference type="EMBL" id="PVU89982.1"/>
    </source>
</evidence>
<dbReference type="Proteomes" id="UP000245699">
    <property type="component" value="Unassembled WGS sequence"/>
</dbReference>
<proteinExistence type="predicted"/>
<accession>A0A2T9YCA8</accession>
<gene>
    <name evidence="1" type="ORF">BB559_004832</name>
</gene>
<dbReference type="OrthoDB" id="6578542at2759"/>